<reference evidence="4" key="1">
    <citation type="submission" date="2018-12" db="EMBL/GenBank/DDBJ databases">
        <title>Tengunoibacter tsumagoiensis gen. nov., sp. nov., Dictyobacter kobayashii sp. nov., D. alpinus sp. nov., and D. joshuensis sp. nov. and description of Dictyobacteraceae fam. nov. within the order Ktedonobacterales isolated from Tengu-no-mugimeshi.</title>
        <authorList>
            <person name="Wang C.M."/>
            <person name="Zheng Y."/>
            <person name="Sakai Y."/>
            <person name="Toyoda A."/>
            <person name="Minakuchi Y."/>
            <person name="Abe K."/>
            <person name="Yokota A."/>
            <person name="Yabe S."/>
        </authorList>
    </citation>
    <scope>NUCLEOTIDE SEQUENCE [LARGE SCALE GENOMIC DNA]</scope>
    <source>
        <strain evidence="4">S-27</strain>
    </source>
</reference>
<proteinExistence type="predicted"/>
<accession>A0A401ZR04</accession>
<organism evidence="3 4">
    <name type="scientific">Dictyobacter aurantiacus</name>
    <dbReference type="NCBI Taxonomy" id="1936993"/>
    <lineage>
        <taxon>Bacteria</taxon>
        <taxon>Bacillati</taxon>
        <taxon>Chloroflexota</taxon>
        <taxon>Ktedonobacteria</taxon>
        <taxon>Ktedonobacterales</taxon>
        <taxon>Dictyobacteraceae</taxon>
        <taxon>Dictyobacter</taxon>
    </lineage>
</organism>
<evidence type="ECO:0000256" key="1">
    <source>
        <dbReference type="ARBA" id="ARBA00023118"/>
    </source>
</evidence>
<dbReference type="AlphaFoldDB" id="A0A401ZR04"/>
<dbReference type="CDD" id="cd09726">
    <property type="entry name" value="RAMP_I_III"/>
    <property type="match status" value="1"/>
</dbReference>
<evidence type="ECO:0000313" key="3">
    <source>
        <dbReference type="EMBL" id="GCE09299.1"/>
    </source>
</evidence>
<sequence>MSNDRLELTYRLTFVTPFHFGTGLREGLIDRSVRRDPQGYLYVPGATLKGVVREHCEQICRLLEPNNERIASPHDQENALIDLYNPDTKTLITHIFGSANHPGLLFFDNAQQSDADRKLYESTDKREAGGKYKHIQTEIYTQVRLDRLTRTAVQGALYTSEFGRRALSFEGTITGWIQHTDIPNLPHVSQELLLLLAGLLMIERLGGNKSTGKGVCTNEVEHITINDKETYTREHWATWLEHLDQLTVSGGTRS</sequence>
<name>A0A401ZR04_9CHLR</name>
<comment type="caution">
    <text evidence="3">The sequence shown here is derived from an EMBL/GenBank/DDBJ whole genome shotgun (WGS) entry which is preliminary data.</text>
</comment>
<dbReference type="GO" id="GO:0051607">
    <property type="term" value="P:defense response to virus"/>
    <property type="evidence" value="ECO:0007669"/>
    <property type="project" value="UniProtKB-KW"/>
</dbReference>
<evidence type="ECO:0000313" key="4">
    <source>
        <dbReference type="Proteomes" id="UP000287224"/>
    </source>
</evidence>
<feature type="domain" description="CRISPR type III-associated protein" evidence="2">
    <location>
        <begin position="12"/>
        <end position="216"/>
    </location>
</feature>
<protein>
    <recommendedName>
        <fullName evidence="2">CRISPR type III-associated protein domain-containing protein</fullName>
    </recommendedName>
</protein>
<dbReference type="InterPro" id="IPR052216">
    <property type="entry name" value="CRISPR_Csm3_endoribonuclease"/>
</dbReference>
<keyword evidence="4" id="KW-1185">Reference proteome</keyword>
<dbReference type="Pfam" id="PF03787">
    <property type="entry name" value="RAMPs"/>
    <property type="match status" value="1"/>
</dbReference>
<dbReference type="OrthoDB" id="9789361at2"/>
<gene>
    <name evidence="3" type="ORF">KDAU_66280</name>
</gene>
<evidence type="ECO:0000259" key="2">
    <source>
        <dbReference type="Pfam" id="PF03787"/>
    </source>
</evidence>
<dbReference type="RefSeq" id="WP_126601705.1">
    <property type="nucleotide sequence ID" value="NZ_BIFQ01000002.1"/>
</dbReference>
<dbReference type="Proteomes" id="UP000287224">
    <property type="component" value="Unassembled WGS sequence"/>
</dbReference>
<dbReference type="InterPro" id="IPR005537">
    <property type="entry name" value="RAMP_III_fam"/>
</dbReference>
<dbReference type="EMBL" id="BIFQ01000002">
    <property type="protein sequence ID" value="GCE09299.1"/>
    <property type="molecule type" value="Genomic_DNA"/>
</dbReference>
<keyword evidence="1" id="KW-0051">Antiviral defense</keyword>
<dbReference type="PANTHER" id="PTHR35579">
    <property type="entry name" value="CRISPR SYSTEM CMS ENDORIBONUCLEASE CSM3"/>
    <property type="match status" value="1"/>
</dbReference>
<dbReference type="PANTHER" id="PTHR35579:SF3">
    <property type="entry name" value="CRISPR SYSTEM CMS ENDORIBONUCLEASE CSM3"/>
    <property type="match status" value="1"/>
</dbReference>